<feature type="domain" description="Transposase IS4-like" evidence="1">
    <location>
        <begin position="278"/>
        <end position="394"/>
    </location>
</feature>
<dbReference type="AlphaFoldDB" id="Q3JDA5"/>
<evidence type="ECO:0000313" key="3">
    <source>
        <dbReference type="EMBL" id="ABA57191.1"/>
    </source>
</evidence>
<feature type="domain" description="Transposase InsH N-terminal" evidence="2">
    <location>
        <begin position="18"/>
        <end position="115"/>
    </location>
</feature>
<dbReference type="InParanoid" id="Q3JDA5"/>
<organism evidence="3 4">
    <name type="scientific">Nitrosococcus oceani (strain ATCC 19707 / BCRC 17464 / JCM 30415 / NCIMB 11848 / C-107)</name>
    <dbReference type="NCBI Taxonomy" id="323261"/>
    <lineage>
        <taxon>Bacteria</taxon>
        <taxon>Pseudomonadati</taxon>
        <taxon>Pseudomonadota</taxon>
        <taxon>Gammaproteobacteria</taxon>
        <taxon>Chromatiales</taxon>
        <taxon>Chromatiaceae</taxon>
        <taxon>Nitrosococcus</taxon>
    </lineage>
</organism>
<dbReference type="HOGENOM" id="CLU_040038_0_0_6"/>
<dbReference type="PANTHER" id="PTHR33803">
    <property type="entry name" value="IS1478 TRANSPOSASE"/>
    <property type="match status" value="1"/>
</dbReference>
<accession>Q3JDA5</accession>
<dbReference type="InterPro" id="IPR047710">
    <property type="entry name" value="Transpos_IS5-like"/>
</dbReference>
<dbReference type="RefSeq" id="WP_011330436.1">
    <property type="nucleotide sequence ID" value="NC_007484.1"/>
</dbReference>
<dbReference type="InterPro" id="IPR002559">
    <property type="entry name" value="Transposase_11"/>
</dbReference>
<keyword evidence="4" id="KW-1185">Reference proteome</keyword>
<dbReference type="GO" id="GO:0004803">
    <property type="term" value="F:transposase activity"/>
    <property type="evidence" value="ECO:0007669"/>
    <property type="project" value="InterPro"/>
</dbReference>
<sequence length="442" mass="50661">MKPQTPPDLPTDDLFRHRLENLIDTRHELAKLAALIDWEFFDAQWGEAFCENGRPAIATRLIAGLHYLKHTYGLSDEQVVQRWAENPYWQYFCGERYFQHELPLNPSSLTRWRQRLGDEGMESLLSATIDAAIASKAVKARDLKCVTVDTTVQEKAIAFPTDSKLYNRARERLVRLAKAHGVPLRQSYVRVGPRLLFKNNRYGYARQTRRMRRTAAKLKTVLGRVVRDIERKLPKQSASVQAAFAESMALTKRLLDQQRHDKNKLYALHAPEVECIAKGTAHKRYEFGVKVSIATTNRSNLVVGAQSLPGSPYDGHTLKKALHQVERLTGQRPERCYVDLGYRGHDVDDVDVFKARQKRGVTRTIRRELKRRNAIEPIIGHMKNDGLLHRNYLKGVEGDAINAILCGAGQNLRLILRYLRIFWLKIQPAFIQYLLLAPPRAA</sequence>
<name>Q3JDA5_NITOC</name>
<dbReference type="KEGG" id="noc:Noc_0672"/>
<dbReference type="Pfam" id="PF05598">
    <property type="entry name" value="DUF772"/>
    <property type="match status" value="1"/>
</dbReference>
<dbReference type="eggNOG" id="COG3039">
    <property type="taxonomic scope" value="Bacteria"/>
</dbReference>
<evidence type="ECO:0000259" key="1">
    <source>
        <dbReference type="Pfam" id="PF01609"/>
    </source>
</evidence>
<dbReference type="EMBL" id="CP000127">
    <property type="protein sequence ID" value="ABA57191.1"/>
    <property type="molecule type" value="Genomic_DNA"/>
</dbReference>
<dbReference type="Proteomes" id="UP000006838">
    <property type="component" value="Chromosome"/>
</dbReference>
<gene>
    <name evidence="3" type="ordered locus">Noc_0672</name>
</gene>
<evidence type="ECO:0000313" key="4">
    <source>
        <dbReference type="Proteomes" id="UP000006838"/>
    </source>
</evidence>
<dbReference type="InterPro" id="IPR008490">
    <property type="entry name" value="Transposase_InsH_N"/>
</dbReference>
<dbReference type="GO" id="GO:0006313">
    <property type="term" value="P:DNA transposition"/>
    <property type="evidence" value="ECO:0007669"/>
    <property type="project" value="InterPro"/>
</dbReference>
<dbReference type="GO" id="GO:0003677">
    <property type="term" value="F:DNA binding"/>
    <property type="evidence" value="ECO:0007669"/>
    <property type="project" value="InterPro"/>
</dbReference>
<protein>
    <submittedName>
        <fullName evidence="3">Transposase, IS4 family</fullName>
    </submittedName>
</protein>
<dbReference type="PANTHER" id="PTHR33803:SF3">
    <property type="entry name" value="BLL1974 PROTEIN"/>
    <property type="match status" value="1"/>
</dbReference>
<evidence type="ECO:0000259" key="2">
    <source>
        <dbReference type="Pfam" id="PF05598"/>
    </source>
</evidence>
<proteinExistence type="predicted"/>
<dbReference type="NCBIfam" id="NF033578">
    <property type="entry name" value="transpos_IS5_1"/>
    <property type="match status" value="1"/>
</dbReference>
<reference evidence="4" key="1">
    <citation type="journal article" date="2006" name="Appl. Environ. Microbiol.">
        <title>Complete genome sequence of the marine, chemolithoautotrophic, ammonia-oxidizing bacterium Nitrosococcus oceani ATCC 19707.</title>
        <authorList>
            <person name="Klotz M.G."/>
            <person name="Arp D.J."/>
            <person name="Chain P.S.G."/>
            <person name="El-Sheikh A.F."/>
            <person name="Hauser L.J."/>
            <person name="Hommes N.G."/>
            <person name="Larimer F.W."/>
            <person name="Malfatti S.A."/>
            <person name="Norton J.M."/>
            <person name="Poret-Peterson A.T."/>
            <person name="Vergez L.M."/>
            <person name="Ward B.B."/>
        </authorList>
    </citation>
    <scope>NUCLEOTIDE SEQUENCE [LARGE SCALE GENOMIC DNA]</scope>
    <source>
        <strain evidence="4">ATCC 19707 / BCRC 17464 / NCIMB 11848 / C-107</strain>
    </source>
</reference>
<dbReference type="Pfam" id="PF01609">
    <property type="entry name" value="DDE_Tnp_1"/>
    <property type="match status" value="1"/>
</dbReference>